<name>A0ABN2RWL2_9ACTN</name>
<feature type="compositionally biased region" description="Low complexity" evidence="1">
    <location>
        <begin position="88"/>
        <end position="101"/>
    </location>
</feature>
<dbReference type="Proteomes" id="UP001500571">
    <property type="component" value="Unassembled WGS sequence"/>
</dbReference>
<feature type="compositionally biased region" description="Basic and acidic residues" evidence="1">
    <location>
        <begin position="11"/>
        <end position="24"/>
    </location>
</feature>
<dbReference type="SUPFAM" id="SSF48452">
    <property type="entry name" value="TPR-like"/>
    <property type="match status" value="1"/>
</dbReference>
<protein>
    <recommendedName>
        <fullName evidence="4">Tetratricopeptide repeat protein</fullName>
    </recommendedName>
</protein>
<dbReference type="Gene3D" id="1.25.40.10">
    <property type="entry name" value="Tetratricopeptide repeat domain"/>
    <property type="match status" value="1"/>
</dbReference>
<proteinExistence type="predicted"/>
<reference evidence="3" key="1">
    <citation type="journal article" date="2019" name="Int. J. Syst. Evol. Microbiol.">
        <title>The Global Catalogue of Microorganisms (GCM) 10K type strain sequencing project: providing services to taxonomists for standard genome sequencing and annotation.</title>
        <authorList>
            <consortium name="The Broad Institute Genomics Platform"/>
            <consortium name="The Broad Institute Genome Sequencing Center for Infectious Disease"/>
            <person name="Wu L."/>
            <person name="Ma J."/>
        </authorList>
    </citation>
    <scope>NUCLEOTIDE SEQUENCE [LARGE SCALE GENOMIC DNA]</scope>
    <source>
        <strain evidence="3">JCM 15309</strain>
    </source>
</reference>
<gene>
    <name evidence="2" type="ORF">GCM10009798_41690</name>
</gene>
<comment type="caution">
    <text evidence="2">The sequence shown here is derived from an EMBL/GenBank/DDBJ whole genome shotgun (WGS) entry which is preliminary data.</text>
</comment>
<dbReference type="InterPro" id="IPR011990">
    <property type="entry name" value="TPR-like_helical_dom_sf"/>
</dbReference>
<feature type="compositionally biased region" description="Basic and acidic residues" evidence="1">
    <location>
        <begin position="71"/>
        <end position="83"/>
    </location>
</feature>
<feature type="compositionally biased region" description="Basic and acidic residues" evidence="1">
    <location>
        <begin position="102"/>
        <end position="188"/>
    </location>
</feature>
<accession>A0ABN2RWL2</accession>
<evidence type="ECO:0008006" key="4">
    <source>
        <dbReference type="Google" id="ProtNLM"/>
    </source>
</evidence>
<dbReference type="EMBL" id="BAAAPB010000008">
    <property type="protein sequence ID" value="GAA1976164.1"/>
    <property type="molecule type" value="Genomic_DNA"/>
</dbReference>
<keyword evidence="3" id="KW-1185">Reference proteome</keyword>
<feature type="compositionally biased region" description="Gly residues" evidence="1">
    <location>
        <begin position="33"/>
        <end position="50"/>
    </location>
</feature>
<evidence type="ECO:0000256" key="1">
    <source>
        <dbReference type="SAM" id="MobiDB-lite"/>
    </source>
</evidence>
<evidence type="ECO:0000313" key="2">
    <source>
        <dbReference type="EMBL" id="GAA1976164.1"/>
    </source>
</evidence>
<sequence>MAPTLYFGPMVRERGLTVAEDRRSGRPAKAAGAGRGGSTRGGSSAGGKSTGQGRPTRRGTDGAPAAGSAKGSRDYSKGTDKRSGTGSAGRPPAKGGAPARGGADRQGSDRRSDDRKAAPRQGSDRRSDDRKAAPRQGADRRSDDRKAAPRQGADRRSDDRRSTGARGSEGRGPERKGPPRARQDRPVRSENAPRTSEQRAYDGPELPEWVTGKELDRSVAAQLKGLPEKLAARVARHLAAAGALIDSDPELAYQHAKAAKSRAQRLAVVREALGEAAYAAGHYSEALAELRAAKRMNGATAYLPIMADCHRALKQPEQAIKLAHSPSVANFAPEAKAEMTIVEAGARRDMGQFDAALRVLEQAPLMSKSRASWVVRLRYAYADTLETAGRQTDALTWFHRTFAIDSDELTDAAERAAALEVGRD</sequence>
<feature type="region of interest" description="Disordered" evidence="1">
    <location>
        <begin position="1"/>
        <end position="209"/>
    </location>
</feature>
<evidence type="ECO:0000313" key="3">
    <source>
        <dbReference type="Proteomes" id="UP001500571"/>
    </source>
</evidence>
<organism evidence="2 3">
    <name type="scientific">Nocardioides panacihumi</name>
    <dbReference type="NCBI Taxonomy" id="400774"/>
    <lineage>
        <taxon>Bacteria</taxon>
        <taxon>Bacillati</taxon>
        <taxon>Actinomycetota</taxon>
        <taxon>Actinomycetes</taxon>
        <taxon>Propionibacteriales</taxon>
        <taxon>Nocardioidaceae</taxon>
        <taxon>Nocardioides</taxon>
    </lineage>
</organism>